<feature type="transmembrane region" description="Helical" evidence="7">
    <location>
        <begin position="117"/>
        <end position="141"/>
    </location>
</feature>
<dbReference type="PANTHER" id="PTHR43744">
    <property type="entry name" value="ABC TRANSPORTER PERMEASE PROTEIN MG189-RELATED-RELATED"/>
    <property type="match status" value="1"/>
</dbReference>
<keyword evidence="6 7" id="KW-0472">Membrane</keyword>
<sequence>MTTPPTSKPRATGASAAPATGPAGEDVARPPGPAEEHTSPRPVGGRPSTVLTIVMLMCVAYFLLPLWWVFVASTKSNADLFSSFGLWFADDFNLVQNLQDVFSSQGGVFATWLRNSVLYAVVSAVGAAVLATMAGYAFAMFRFPGRELLFSIILGAIMIPMTALAIPTYLLFSKVDLVNTMWAVILPSLVSPFGVYLMRVYAAGAVDSTLLEAARVDGAGEVRIFLSVVLRLLAPGFITVLLFQLVATWNNYFLPLIMLNSSDLYPLTVGLAQWQATSMAGSGSQALFSTVITGAMVSIIPLVVAFLFLQRYWQSGLTTGGVKQ</sequence>
<evidence type="ECO:0000259" key="9">
    <source>
        <dbReference type="PROSITE" id="PS50928"/>
    </source>
</evidence>
<keyword evidence="3" id="KW-1003">Cell membrane</keyword>
<dbReference type="GO" id="GO:0005886">
    <property type="term" value="C:plasma membrane"/>
    <property type="evidence" value="ECO:0007669"/>
    <property type="project" value="UniProtKB-SubCell"/>
</dbReference>
<organism evidence="10">
    <name type="scientific">uncultured Nocardioidaceae bacterium</name>
    <dbReference type="NCBI Taxonomy" id="253824"/>
    <lineage>
        <taxon>Bacteria</taxon>
        <taxon>Bacillati</taxon>
        <taxon>Actinomycetota</taxon>
        <taxon>Actinomycetes</taxon>
        <taxon>Propionibacteriales</taxon>
        <taxon>Nocardioidaceae</taxon>
        <taxon>environmental samples</taxon>
    </lineage>
</organism>
<keyword evidence="4 7" id="KW-0812">Transmembrane</keyword>
<accession>A0A6J4MCS3</accession>
<keyword evidence="5 7" id="KW-1133">Transmembrane helix</keyword>
<dbReference type="Pfam" id="PF00528">
    <property type="entry name" value="BPD_transp_1"/>
    <property type="match status" value="1"/>
</dbReference>
<gene>
    <name evidence="10" type="ORF">AVDCRST_MAG36-2281</name>
</gene>
<dbReference type="PANTHER" id="PTHR43744:SF12">
    <property type="entry name" value="ABC TRANSPORTER PERMEASE PROTEIN MG189-RELATED"/>
    <property type="match status" value="1"/>
</dbReference>
<evidence type="ECO:0000313" key="10">
    <source>
        <dbReference type="EMBL" id="CAA9355725.1"/>
    </source>
</evidence>
<feature type="transmembrane region" description="Helical" evidence="7">
    <location>
        <begin position="182"/>
        <end position="203"/>
    </location>
</feature>
<comment type="similarity">
    <text evidence="7">Belongs to the binding-protein-dependent transport system permease family.</text>
</comment>
<evidence type="ECO:0000256" key="4">
    <source>
        <dbReference type="ARBA" id="ARBA00022692"/>
    </source>
</evidence>
<dbReference type="CDD" id="cd06261">
    <property type="entry name" value="TM_PBP2"/>
    <property type="match status" value="1"/>
</dbReference>
<evidence type="ECO:0000256" key="2">
    <source>
        <dbReference type="ARBA" id="ARBA00022448"/>
    </source>
</evidence>
<dbReference type="InterPro" id="IPR035906">
    <property type="entry name" value="MetI-like_sf"/>
</dbReference>
<evidence type="ECO:0000256" key="3">
    <source>
        <dbReference type="ARBA" id="ARBA00022475"/>
    </source>
</evidence>
<evidence type="ECO:0000256" key="6">
    <source>
        <dbReference type="ARBA" id="ARBA00023136"/>
    </source>
</evidence>
<evidence type="ECO:0000256" key="5">
    <source>
        <dbReference type="ARBA" id="ARBA00022989"/>
    </source>
</evidence>
<feature type="region of interest" description="Disordered" evidence="8">
    <location>
        <begin position="1"/>
        <end position="43"/>
    </location>
</feature>
<dbReference type="GO" id="GO:0055085">
    <property type="term" value="P:transmembrane transport"/>
    <property type="evidence" value="ECO:0007669"/>
    <property type="project" value="InterPro"/>
</dbReference>
<evidence type="ECO:0000256" key="7">
    <source>
        <dbReference type="RuleBase" id="RU363032"/>
    </source>
</evidence>
<feature type="domain" description="ABC transmembrane type-1" evidence="9">
    <location>
        <begin position="113"/>
        <end position="309"/>
    </location>
</feature>
<feature type="compositionally biased region" description="Low complexity" evidence="8">
    <location>
        <begin position="11"/>
        <end position="24"/>
    </location>
</feature>
<dbReference type="SUPFAM" id="SSF161098">
    <property type="entry name" value="MetI-like"/>
    <property type="match status" value="1"/>
</dbReference>
<feature type="transmembrane region" description="Helical" evidence="7">
    <location>
        <begin position="148"/>
        <end position="170"/>
    </location>
</feature>
<feature type="transmembrane region" description="Helical" evidence="7">
    <location>
        <begin position="286"/>
        <end position="309"/>
    </location>
</feature>
<feature type="transmembrane region" description="Helical" evidence="7">
    <location>
        <begin position="50"/>
        <end position="70"/>
    </location>
</feature>
<dbReference type="PROSITE" id="PS50928">
    <property type="entry name" value="ABC_TM1"/>
    <property type="match status" value="1"/>
</dbReference>
<dbReference type="EMBL" id="CADCUH010000153">
    <property type="protein sequence ID" value="CAA9355725.1"/>
    <property type="molecule type" value="Genomic_DNA"/>
</dbReference>
<proteinExistence type="inferred from homology"/>
<comment type="subcellular location">
    <subcellularLocation>
        <location evidence="1 7">Cell membrane</location>
        <topology evidence="1 7">Multi-pass membrane protein</topology>
    </subcellularLocation>
</comment>
<dbReference type="AlphaFoldDB" id="A0A6J4MCS3"/>
<evidence type="ECO:0000256" key="8">
    <source>
        <dbReference type="SAM" id="MobiDB-lite"/>
    </source>
</evidence>
<protein>
    <submittedName>
        <fullName evidence="10">ABC transporter, permease protein 2 (Cluster 1, maltose/g3p/polyamine/iron)</fullName>
    </submittedName>
</protein>
<feature type="transmembrane region" description="Helical" evidence="7">
    <location>
        <begin position="224"/>
        <end position="246"/>
    </location>
</feature>
<keyword evidence="2 7" id="KW-0813">Transport</keyword>
<dbReference type="Gene3D" id="1.10.3720.10">
    <property type="entry name" value="MetI-like"/>
    <property type="match status" value="1"/>
</dbReference>
<reference evidence="10" key="1">
    <citation type="submission" date="2020-02" db="EMBL/GenBank/DDBJ databases">
        <authorList>
            <person name="Meier V. D."/>
        </authorList>
    </citation>
    <scope>NUCLEOTIDE SEQUENCE</scope>
    <source>
        <strain evidence="10">AVDCRST_MAG36</strain>
    </source>
</reference>
<evidence type="ECO:0000256" key="1">
    <source>
        <dbReference type="ARBA" id="ARBA00004651"/>
    </source>
</evidence>
<name>A0A6J4MCS3_9ACTN</name>
<dbReference type="InterPro" id="IPR000515">
    <property type="entry name" value="MetI-like"/>
</dbReference>